<dbReference type="PANTHER" id="PTHR21646">
    <property type="entry name" value="UBIQUITIN CARBOXYL-TERMINAL HYDROLASE"/>
    <property type="match status" value="1"/>
</dbReference>
<dbReference type="InterPro" id="IPR013083">
    <property type="entry name" value="Znf_RING/FYVE/PHD"/>
</dbReference>
<accession>A0A813HK70</accession>
<evidence type="ECO:0000256" key="10">
    <source>
        <dbReference type="SAM" id="MobiDB-lite"/>
    </source>
</evidence>
<dbReference type="EMBL" id="CAJNNV010031873">
    <property type="protein sequence ID" value="CAE8638135.1"/>
    <property type="molecule type" value="Genomic_DNA"/>
</dbReference>
<dbReference type="GO" id="GO:0016579">
    <property type="term" value="P:protein deubiquitination"/>
    <property type="evidence" value="ECO:0007669"/>
    <property type="project" value="InterPro"/>
</dbReference>
<evidence type="ECO:0000313" key="13">
    <source>
        <dbReference type="EMBL" id="CAE8638134.1"/>
    </source>
</evidence>
<keyword evidence="5 9" id="KW-0863">Zinc-finger</keyword>
<dbReference type="Pfam" id="PF02148">
    <property type="entry name" value="zf-UBP"/>
    <property type="match status" value="1"/>
</dbReference>
<evidence type="ECO:0000256" key="7">
    <source>
        <dbReference type="ARBA" id="ARBA00023187"/>
    </source>
</evidence>
<dbReference type="SMART" id="SM00290">
    <property type="entry name" value="ZnF_UBP"/>
    <property type="match status" value="1"/>
</dbReference>
<keyword evidence="7" id="KW-0508">mRNA splicing</keyword>
<dbReference type="PROSITE" id="PS50235">
    <property type="entry name" value="USP_3"/>
    <property type="match status" value="1"/>
</dbReference>
<dbReference type="PROSITE" id="PS50271">
    <property type="entry name" value="ZF_UBP"/>
    <property type="match status" value="1"/>
</dbReference>
<dbReference type="GO" id="GO:0000245">
    <property type="term" value="P:spliceosomal complex assembly"/>
    <property type="evidence" value="ECO:0007669"/>
    <property type="project" value="InterPro"/>
</dbReference>
<feature type="domain" description="USP" evidence="11">
    <location>
        <begin position="162"/>
        <end position="468"/>
    </location>
</feature>
<gene>
    <name evidence="13" type="ORF">PGLA1383_LOCUS53397</name>
    <name evidence="14" type="ORF">PGLA1383_LOCUS53398</name>
    <name evidence="15" type="ORF">PGLA2088_LOCUS36828</name>
    <name evidence="16" type="ORF">PGLA2088_LOCUS36829</name>
</gene>
<keyword evidence="8" id="KW-0539">Nucleus</keyword>
<name>A0A813HK70_POLGL</name>
<evidence type="ECO:0000256" key="3">
    <source>
        <dbReference type="ARBA" id="ARBA00022723"/>
    </source>
</evidence>
<keyword evidence="6" id="KW-0862">Zinc</keyword>
<dbReference type="Proteomes" id="UP000626109">
    <property type="component" value="Unassembled WGS sequence"/>
</dbReference>
<keyword evidence="17" id="KW-1185">Reference proteome</keyword>
<evidence type="ECO:0000256" key="6">
    <source>
        <dbReference type="ARBA" id="ARBA00022833"/>
    </source>
</evidence>
<dbReference type="InterPro" id="IPR028889">
    <property type="entry name" value="USP"/>
</dbReference>
<evidence type="ECO:0000256" key="1">
    <source>
        <dbReference type="ARBA" id="ARBA00004123"/>
    </source>
</evidence>
<evidence type="ECO:0000256" key="5">
    <source>
        <dbReference type="ARBA" id="ARBA00022771"/>
    </source>
</evidence>
<dbReference type="Gene3D" id="3.30.40.10">
    <property type="entry name" value="Zinc/RING finger domain, C3HC4 (zinc finger)"/>
    <property type="match status" value="1"/>
</dbReference>
<feature type="region of interest" description="Disordered" evidence="10">
    <location>
        <begin position="1"/>
        <end position="36"/>
    </location>
</feature>
<evidence type="ECO:0000259" key="12">
    <source>
        <dbReference type="PROSITE" id="PS50271"/>
    </source>
</evidence>
<evidence type="ECO:0000313" key="14">
    <source>
        <dbReference type="EMBL" id="CAE8638135.1"/>
    </source>
</evidence>
<keyword evidence="3" id="KW-0479">Metal-binding</keyword>
<proteinExistence type="predicted"/>
<keyword evidence="4" id="KW-0747">Spliceosome</keyword>
<dbReference type="Proteomes" id="UP000654075">
    <property type="component" value="Unassembled WGS sequence"/>
</dbReference>
<evidence type="ECO:0000259" key="11">
    <source>
        <dbReference type="PROSITE" id="PS50235"/>
    </source>
</evidence>
<dbReference type="InterPro" id="IPR038765">
    <property type="entry name" value="Papain-like_cys_pep_sf"/>
</dbReference>
<dbReference type="GO" id="GO:0005681">
    <property type="term" value="C:spliceosomal complex"/>
    <property type="evidence" value="ECO:0007669"/>
    <property type="project" value="UniProtKB-KW"/>
</dbReference>
<feature type="domain" description="UBP-type" evidence="12">
    <location>
        <begin position="40"/>
        <end position="137"/>
    </location>
</feature>
<dbReference type="PANTHER" id="PTHR21646:SF16">
    <property type="entry name" value="U4_U6.U5 TRI-SNRNP-ASSOCIATED PROTEIN 2"/>
    <property type="match status" value="1"/>
</dbReference>
<dbReference type="SUPFAM" id="SSF54001">
    <property type="entry name" value="Cysteine proteinases"/>
    <property type="match status" value="1"/>
</dbReference>
<evidence type="ECO:0000256" key="8">
    <source>
        <dbReference type="ARBA" id="ARBA00023242"/>
    </source>
</evidence>
<dbReference type="Gene3D" id="3.90.70.10">
    <property type="entry name" value="Cysteine proteinases"/>
    <property type="match status" value="1"/>
</dbReference>
<comment type="subcellular location">
    <subcellularLocation>
        <location evidence="1">Nucleus</location>
    </subcellularLocation>
</comment>
<organism evidence="13 17">
    <name type="scientific">Polarella glacialis</name>
    <name type="common">Dinoflagellate</name>
    <dbReference type="NCBI Taxonomy" id="89957"/>
    <lineage>
        <taxon>Eukaryota</taxon>
        <taxon>Sar</taxon>
        <taxon>Alveolata</taxon>
        <taxon>Dinophyceae</taxon>
        <taxon>Suessiales</taxon>
        <taxon>Suessiaceae</taxon>
        <taxon>Polarella</taxon>
    </lineage>
</organism>
<protein>
    <recommendedName>
        <fullName evidence="18">Ubiquitinyl hydrolase 1</fullName>
    </recommendedName>
</protein>
<evidence type="ECO:0000313" key="17">
    <source>
        <dbReference type="Proteomes" id="UP000654075"/>
    </source>
</evidence>
<evidence type="ECO:0008006" key="18">
    <source>
        <dbReference type="Google" id="ProtNLM"/>
    </source>
</evidence>
<dbReference type="AlphaFoldDB" id="A0A813HK70"/>
<dbReference type="OMA" id="DGCFRVF"/>
<dbReference type="InterPro" id="IPR001394">
    <property type="entry name" value="Peptidase_C19_UCH"/>
</dbReference>
<reference evidence="13" key="1">
    <citation type="submission" date="2021-02" db="EMBL/GenBank/DDBJ databases">
        <authorList>
            <person name="Dougan E. K."/>
            <person name="Rhodes N."/>
            <person name="Thang M."/>
            <person name="Chan C."/>
        </authorList>
    </citation>
    <scope>NUCLEOTIDE SEQUENCE</scope>
</reference>
<dbReference type="OrthoDB" id="10263353at2759"/>
<dbReference type="EMBL" id="CAJNNW010032267">
    <property type="protein sequence ID" value="CAE8712083.1"/>
    <property type="molecule type" value="Genomic_DNA"/>
</dbReference>
<dbReference type="InterPro" id="IPR001607">
    <property type="entry name" value="Znf_UBP"/>
</dbReference>
<dbReference type="EMBL" id="CAJNNV010031873">
    <property type="protein sequence ID" value="CAE8638134.1"/>
    <property type="molecule type" value="Genomic_DNA"/>
</dbReference>
<dbReference type="SUPFAM" id="SSF57850">
    <property type="entry name" value="RING/U-box"/>
    <property type="match status" value="1"/>
</dbReference>
<evidence type="ECO:0000313" key="15">
    <source>
        <dbReference type="EMBL" id="CAE8712083.1"/>
    </source>
</evidence>
<evidence type="ECO:0000313" key="16">
    <source>
        <dbReference type="EMBL" id="CAE8712084.1"/>
    </source>
</evidence>
<evidence type="ECO:0000256" key="9">
    <source>
        <dbReference type="PROSITE-ProRule" id="PRU00502"/>
    </source>
</evidence>
<dbReference type="GO" id="GO:0008270">
    <property type="term" value="F:zinc ion binding"/>
    <property type="evidence" value="ECO:0007669"/>
    <property type="project" value="UniProtKB-KW"/>
</dbReference>
<keyword evidence="2" id="KW-0507">mRNA processing</keyword>
<comment type="caution">
    <text evidence="13">The sequence shown here is derived from an EMBL/GenBank/DDBJ whole genome shotgun (WGS) entry which is preliminary data.</text>
</comment>
<dbReference type="InterPro" id="IPR033809">
    <property type="entry name" value="USP39"/>
</dbReference>
<dbReference type="Pfam" id="PF00443">
    <property type="entry name" value="UCH"/>
    <property type="match status" value="1"/>
</dbReference>
<sequence>MPAADLPVAGEPESKRPRDDAEADGEVKRRKGKAEVPQRTDCPYLGTINRHVLDFDFEKLCSVSLSGENVYVDLVDGKYFQGRGKDTAAYRHALERGHYVWMNVHDGKVFCIPDGYEVVDKSLEDIKFNLTPIFDEEEVEHMSTRVRYSKALDGTDYIPGCIGLNNIQASDYQNVIIQMLCIVTPLRNMLLAYQPPTERKKDPVISSLADLLRKMYNPRNFKGLVSPHEFYQAVGAATGKKFYAKQMDPVAFFTWLMGYLHKKCKTKSGGSLVHDVFQGEVQVKLSPAADEARVTESKEKTLMLSLHLPDEPLFKDNLDFIPQVPLFNLLEKFNGEKSHEKIAKGGESREIRRYNLRRLPPYVICVVKRFRNNNFFVEKNPTIVTFPLKGLDLRDYIHPDCQPANPETKYDLVANICHDGKPEKGTYKIQVFHQPTSQWFELHDLRVTAVLPQMVALTESYIQVYQRQDVKADGSFGKFEMEIPEMSTEVDTGIAAEIEMAPEDLAEAGIIIG</sequence>
<dbReference type="EMBL" id="CAJNNW010032267">
    <property type="protein sequence ID" value="CAE8712084.1"/>
    <property type="molecule type" value="Genomic_DNA"/>
</dbReference>
<dbReference type="InterPro" id="IPR050185">
    <property type="entry name" value="Ub_carboxyl-term_hydrolase"/>
</dbReference>
<evidence type="ECO:0000256" key="2">
    <source>
        <dbReference type="ARBA" id="ARBA00022664"/>
    </source>
</evidence>
<dbReference type="CDD" id="cd02669">
    <property type="entry name" value="Peptidase_C19M"/>
    <property type="match status" value="1"/>
</dbReference>
<evidence type="ECO:0000256" key="4">
    <source>
        <dbReference type="ARBA" id="ARBA00022728"/>
    </source>
</evidence>
<dbReference type="GO" id="GO:0004843">
    <property type="term" value="F:cysteine-type deubiquitinase activity"/>
    <property type="evidence" value="ECO:0007669"/>
    <property type="project" value="InterPro"/>
</dbReference>